<keyword evidence="4" id="KW-1185">Reference proteome</keyword>
<evidence type="ECO:0000259" key="2">
    <source>
        <dbReference type="Pfam" id="PF19270"/>
    </source>
</evidence>
<dbReference type="InterPro" id="IPR036047">
    <property type="entry name" value="F-box-like_dom_sf"/>
</dbReference>
<dbReference type="RefSeq" id="XP_062877119.1">
    <property type="nucleotide sequence ID" value="XM_063021049.1"/>
</dbReference>
<gene>
    <name evidence="3" type="ORF">PUMCH_002025</name>
</gene>
<dbReference type="EMBL" id="CP138895">
    <property type="protein sequence ID" value="WPK24736.1"/>
    <property type="molecule type" value="Genomic_DNA"/>
</dbReference>
<dbReference type="Proteomes" id="UP001338582">
    <property type="component" value="Chromosome 2"/>
</dbReference>
<dbReference type="GO" id="GO:0031146">
    <property type="term" value="P:SCF-dependent proteasomal ubiquitin-dependent protein catabolic process"/>
    <property type="evidence" value="ECO:0007669"/>
    <property type="project" value="TreeGrafter"/>
</dbReference>
<dbReference type="GeneID" id="88173090"/>
<organism evidence="3 4">
    <name type="scientific">Australozyma saopauloensis</name>
    <dbReference type="NCBI Taxonomy" id="291208"/>
    <lineage>
        <taxon>Eukaryota</taxon>
        <taxon>Fungi</taxon>
        <taxon>Dikarya</taxon>
        <taxon>Ascomycota</taxon>
        <taxon>Saccharomycotina</taxon>
        <taxon>Pichiomycetes</taxon>
        <taxon>Metschnikowiaceae</taxon>
        <taxon>Australozyma</taxon>
    </lineage>
</organism>
<reference evidence="3 4" key="1">
    <citation type="submission" date="2023-10" db="EMBL/GenBank/DDBJ databases">
        <title>Draft Genome Sequence of Candida saopaulonensis from a very Premature Infant with Sepsis.</title>
        <authorList>
            <person name="Ning Y."/>
            <person name="Dai R."/>
            <person name="Xiao M."/>
            <person name="Xu Y."/>
            <person name="Yan Q."/>
            <person name="Zhang L."/>
        </authorList>
    </citation>
    <scope>NUCLEOTIDE SEQUENCE [LARGE SCALE GENOMIC DNA]</scope>
    <source>
        <strain evidence="3 4">19XY460</strain>
    </source>
</reference>
<feature type="domain" description="F-box protein Hrt3/FBXO9 C-terminal" evidence="2">
    <location>
        <begin position="223"/>
        <end position="366"/>
    </location>
</feature>
<name>A0AAX4H8I5_9ASCO</name>
<dbReference type="Pfam" id="PF19270">
    <property type="entry name" value="FBO_C"/>
    <property type="match status" value="1"/>
</dbReference>
<dbReference type="PANTHER" id="PTHR12874:SF9">
    <property type="entry name" value="F-BOX ONLY PROTEIN 48"/>
    <property type="match status" value="1"/>
</dbReference>
<evidence type="ECO:0000313" key="3">
    <source>
        <dbReference type="EMBL" id="WPK24736.1"/>
    </source>
</evidence>
<evidence type="ECO:0000256" key="1">
    <source>
        <dbReference type="ARBA" id="ARBA00022786"/>
    </source>
</evidence>
<evidence type="ECO:0000313" key="4">
    <source>
        <dbReference type="Proteomes" id="UP001338582"/>
    </source>
</evidence>
<sequence>MEGSVLLKKPIEEPNDKHAEALRLFDKATEKEQHGLMSEAVTYYRQAFKLNPQIDKVYREQKLPTTHAKLVKAHGKNFGRKVDPAKLKAIDVDTLLASFAVDVPHAPDPSNPDHYDDEHVAIKFANLGIDNHDEYPDVEPVSILTKLPQELWVRIMVLLIEIDPEAWFNFGISCKKHAFYAFYSSQVWKKLCYLIYPTQSYEENYNANPKKPLPVPLNPAQLLSQYDQSWKKMIRNRPFIKYLGCYISVVNYYSEGGRAELSTNWNNPVRTITYYRYLRFYPHGKCIMALTRLEPTKVIPQFLKDNQHRRLLKNTESRENQNVDPAEEPHKIFHGTWGLCGGDMLHIEVNNGSVSYYDFHYRFQIKNLGGAPNHSKLSWIDFHAVWKQTPGHEDREGEIVDFHLKNEKDFRFLKVRLYTVDN</sequence>
<dbReference type="AlphaFoldDB" id="A0AAX4H8I5"/>
<dbReference type="GO" id="GO:0005737">
    <property type="term" value="C:cytoplasm"/>
    <property type="evidence" value="ECO:0007669"/>
    <property type="project" value="TreeGrafter"/>
</dbReference>
<keyword evidence="1" id="KW-0833">Ubl conjugation pathway</keyword>
<accession>A0AAX4H8I5</accession>
<protein>
    <recommendedName>
        <fullName evidence="2">F-box protein Hrt3/FBXO9 C-terminal domain-containing protein</fullName>
    </recommendedName>
</protein>
<dbReference type="SUPFAM" id="SSF81383">
    <property type="entry name" value="F-box domain"/>
    <property type="match status" value="1"/>
</dbReference>
<dbReference type="PANTHER" id="PTHR12874">
    <property type="entry name" value="F-BOX ONLY PROTEIN 48-RELATED"/>
    <property type="match status" value="1"/>
</dbReference>
<dbReference type="KEGG" id="asau:88173090"/>
<dbReference type="GO" id="GO:0019005">
    <property type="term" value="C:SCF ubiquitin ligase complex"/>
    <property type="evidence" value="ECO:0007669"/>
    <property type="project" value="TreeGrafter"/>
</dbReference>
<proteinExistence type="predicted"/>
<dbReference type="InterPro" id="IPR045464">
    <property type="entry name" value="Hrt3/FBXO9_C"/>
</dbReference>